<comment type="similarity">
    <text evidence="6">In the N-terminal section; belongs to the PRA-CH family.</text>
</comment>
<evidence type="ECO:0000313" key="13">
    <source>
        <dbReference type="EMBL" id="CAA0124405.1"/>
    </source>
</evidence>
<organism evidence="13 14">
    <name type="scientific">BD1-7 clade bacterium</name>
    <dbReference type="NCBI Taxonomy" id="2029982"/>
    <lineage>
        <taxon>Bacteria</taxon>
        <taxon>Pseudomonadati</taxon>
        <taxon>Pseudomonadota</taxon>
        <taxon>Gammaproteobacteria</taxon>
        <taxon>Cellvibrionales</taxon>
        <taxon>Spongiibacteraceae</taxon>
        <taxon>BD1-7 clade</taxon>
    </lineage>
</organism>
<accession>A0A5S9QZJ2</accession>
<comment type="subcellular location">
    <subcellularLocation>
        <location evidence="11">Cytoplasm</location>
    </subcellularLocation>
</comment>
<keyword evidence="11" id="KW-0460">Magnesium</keyword>
<keyword evidence="14" id="KW-1185">Reference proteome</keyword>
<comment type="cofactor">
    <cofactor evidence="11">
        <name>Zn(2+)</name>
        <dbReference type="ChEBI" id="CHEBI:29105"/>
    </cofactor>
    <text evidence="11">Binds 1 zinc ion per subunit.</text>
</comment>
<name>A0A5S9QZJ2_9GAMM</name>
<evidence type="ECO:0000256" key="7">
    <source>
        <dbReference type="ARBA" id="ARBA00022490"/>
    </source>
</evidence>
<evidence type="ECO:0000256" key="9">
    <source>
        <dbReference type="ARBA" id="ARBA00022801"/>
    </source>
</evidence>
<feature type="binding site" evidence="11">
    <location>
        <position position="98"/>
    </location>
    <ligand>
        <name>Mg(2+)</name>
        <dbReference type="ChEBI" id="CHEBI:18420"/>
    </ligand>
</feature>
<dbReference type="Proteomes" id="UP000441399">
    <property type="component" value="Unassembled WGS sequence"/>
</dbReference>
<feature type="binding site" evidence="11">
    <location>
        <position position="120"/>
    </location>
    <ligand>
        <name>Zn(2+)</name>
        <dbReference type="ChEBI" id="CHEBI:29105"/>
        <note>ligand shared between dimeric partners</note>
    </ligand>
</feature>
<dbReference type="EMBL" id="CACSIO010000060">
    <property type="protein sequence ID" value="CAA0124405.1"/>
    <property type="molecule type" value="Genomic_DNA"/>
</dbReference>
<evidence type="ECO:0000256" key="11">
    <source>
        <dbReference type="HAMAP-Rule" id="MF_01021"/>
    </source>
</evidence>
<dbReference type="EC" id="3.5.4.19" evidence="11"/>
<evidence type="ECO:0000256" key="2">
    <source>
        <dbReference type="ARBA" id="ARBA00001460"/>
    </source>
</evidence>
<evidence type="ECO:0000256" key="3">
    <source>
        <dbReference type="ARBA" id="ARBA00005169"/>
    </source>
</evidence>
<keyword evidence="11" id="KW-0862">Zinc</keyword>
<comment type="catalytic activity">
    <reaction evidence="1 11">
        <text>1-(5-phospho-beta-D-ribosyl)-5'-AMP + H2O = 1-(5-phospho-beta-D-ribosyl)-5-[(5-phospho-beta-D-ribosylamino)methylideneamino]imidazole-4-carboxamide</text>
        <dbReference type="Rhea" id="RHEA:20049"/>
        <dbReference type="ChEBI" id="CHEBI:15377"/>
        <dbReference type="ChEBI" id="CHEBI:58435"/>
        <dbReference type="ChEBI" id="CHEBI:59457"/>
        <dbReference type="EC" id="3.5.4.19"/>
    </reaction>
</comment>
<keyword evidence="9 11" id="KW-0378">Hydrolase</keyword>
<feature type="domain" description="Phosphoribosyl-AMP cyclohydrolase" evidence="12">
    <location>
        <begin position="49"/>
        <end position="122"/>
    </location>
</feature>
<protein>
    <recommendedName>
        <fullName evidence="11">Phosphoribosyl-AMP cyclohydrolase</fullName>
        <shortName evidence="11">PRA-CH</shortName>
        <ecNumber evidence="11">3.5.4.19</ecNumber>
    </recommendedName>
</protein>
<evidence type="ECO:0000256" key="1">
    <source>
        <dbReference type="ARBA" id="ARBA00000024"/>
    </source>
</evidence>
<evidence type="ECO:0000256" key="6">
    <source>
        <dbReference type="ARBA" id="ARBA00008299"/>
    </source>
</evidence>
<dbReference type="InterPro" id="IPR002496">
    <property type="entry name" value="PRib_AMP_CycHydrolase_dom"/>
</dbReference>
<comment type="cofactor">
    <cofactor evidence="11">
        <name>Mg(2+)</name>
        <dbReference type="ChEBI" id="CHEBI:18420"/>
    </cofactor>
    <text evidence="11">Binds 1 Mg(2+) ion per subunit.</text>
</comment>
<dbReference type="AlphaFoldDB" id="A0A5S9QZJ2"/>
<dbReference type="Gene3D" id="3.10.20.810">
    <property type="entry name" value="Phosphoribosyl-AMP cyclohydrolase"/>
    <property type="match status" value="1"/>
</dbReference>
<comment type="subunit">
    <text evidence="11">Homodimer.</text>
</comment>
<dbReference type="UniPathway" id="UPA00031">
    <property type="reaction ID" value="UER00008"/>
</dbReference>
<keyword evidence="11" id="KW-0479">Metal-binding</keyword>
<comment type="function">
    <text evidence="11">Catalyzes the hydrolysis of the adenine ring of phosphoribosyl-AMP.</text>
</comment>
<feature type="binding site" evidence="11">
    <location>
        <position position="100"/>
    </location>
    <ligand>
        <name>Mg(2+)</name>
        <dbReference type="ChEBI" id="CHEBI:18420"/>
    </ligand>
</feature>
<comment type="catalytic activity">
    <reaction evidence="2">
        <text>1-(5-phospho-beta-D-ribosyl)-ATP + H2O = 1-(5-phospho-beta-D-ribosyl)-5'-AMP + diphosphate + H(+)</text>
        <dbReference type="Rhea" id="RHEA:22828"/>
        <dbReference type="ChEBI" id="CHEBI:15377"/>
        <dbReference type="ChEBI" id="CHEBI:15378"/>
        <dbReference type="ChEBI" id="CHEBI:33019"/>
        <dbReference type="ChEBI" id="CHEBI:59457"/>
        <dbReference type="ChEBI" id="CHEBI:73183"/>
        <dbReference type="EC" id="3.6.1.31"/>
    </reaction>
</comment>
<evidence type="ECO:0000313" key="14">
    <source>
        <dbReference type="Proteomes" id="UP000441399"/>
    </source>
</evidence>
<dbReference type="GO" id="GO:0004635">
    <property type="term" value="F:phosphoribosyl-AMP cyclohydrolase activity"/>
    <property type="evidence" value="ECO:0007669"/>
    <property type="project" value="UniProtKB-UniRule"/>
</dbReference>
<dbReference type="SUPFAM" id="SSF141734">
    <property type="entry name" value="HisI-like"/>
    <property type="match status" value="1"/>
</dbReference>
<sequence length="149" mass="17068">MKHSYFASQEHHSSDVMLPLDEVLQNIAFNEAGLIPVIAQDVHSQEVLMLAWMNRHALELTLATKKMTYWSRSRQAIWKKGETSGNWQHVVSMSLDCDGDTLLCRVEQTGAACHTGRHHCFYLSINPDDNKVCVQKPWANHLSFHLLLR</sequence>
<evidence type="ECO:0000256" key="5">
    <source>
        <dbReference type="ARBA" id="ARBA00007731"/>
    </source>
</evidence>
<dbReference type="Pfam" id="PF01502">
    <property type="entry name" value="PRA-CH"/>
    <property type="match status" value="1"/>
</dbReference>
<dbReference type="PANTHER" id="PTHR42945:SF1">
    <property type="entry name" value="HISTIDINE BIOSYNTHESIS BIFUNCTIONAL PROTEIN HIS7"/>
    <property type="match status" value="1"/>
</dbReference>
<evidence type="ECO:0000259" key="12">
    <source>
        <dbReference type="Pfam" id="PF01502"/>
    </source>
</evidence>
<keyword evidence="8 11" id="KW-0028">Amino-acid biosynthesis</keyword>
<feature type="binding site" evidence="11">
    <location>
        <position position="113"/>
    </location>
    <ligand>
        <name>Zn(2+)</name>
        <dbReference type="ChEBI" id="CHEBI:29105"/>
        <note>ligand shared between dimeric partners</note>
    </ligand>
</feature>
<dbReference type="HAMAP" id="MF_01021">
    <property type="entry name" value="HisI"/>
    <property type="match status" value="1"/>
</dbReference>
<dbReference type="PANTHER" id="PTHR42945">
    <property type="entry name" value="HISTIDINE BIOSYNTHESIS BIFUNCTIONAL PROTEIN"/>
    <property type="match status" value="1"/>
</dbReference>
<dbReference type="GO" id="GO:0000105">
    <property type="term" value="P:L-histidine biosynthetic process"/>
    <property type="evidence" value="ECO:0007669"/>
    <property type="project" value="UniProtKB-UniRule"/>
</dbReference>
<dbReference type="GO" id="GO:0005737">
    <property type="term" value="C:cytoplasm"/>
    <property type="evidence" value="ECO:0007669"/>
    <property type="project" value="UniProtKB-SubCell"/>
</dbReference>
<evidence type="ECO:0000256" key="10">
    <source>
        <dbReference type="ARBA" id="ARBA00023102"/>
    </source>
</evidence>
<comment type="pathway">
    <text evidence="3 11">Amino-acid biosynthesis; L-histidine biosynthesis; L-histidine from 5-phospho-alpha-D-ribose 1-diphosphate: step 3/9.</text>
</comment>
<dbReference type="InterPro" id="IPR038019">
    <property type="entry name" value="PRib_AMP_CycHydrolase_sf"/>
</dbReference>
<dbReference type="GO" id="GO:0004636">
    <property type="term" value="F:phosphoribosyl-ATP diphosphatase activity"/>
    <property type="evidence" value="ECO:0007669"/>
    <property type="project" value="UniProtKB-EC"/>
</dbReference>
<gene>
    <name evidence="13" type="primary">hisI_2</name>
    <name evidence="11" type="synonym">hisI</name>
    <name evidence="13" type="ORF">OPDIPICF_03097</name>
</gene>
<comment type="similarity">
    <text evidence="5">In the C-terminal section; belongs to the PRA-PH family.</text>
</comment>
<evidence type="ECO:0000256" key="4">
    <source>
        <dbReference type="ARBA" id="ARBA00005204"/>
    </source>
</evidence>
<dbReference type="FunFam" id="3.10.20.810:FF:000001">
    <property type="entry name" value="Histidine biosynthesis bifunctional protein HisIE"/>
    <property type="match status" value="1"/>
</dbReference>
<reference evidence="13 14" key="1">
    <citation type="submission" date="2019-11" db="EMBL/GenBank/DDBJ databases">
        <authorList>
            <person name="Holert J."/>
        </authorList>
    </citation>
    <scope>NUCLEOTIDE SEQUENCE [LARGE SCALE GENOMIC DNA]</scope>
    <source>
        <strain evidence="13">SB11_3</strain>
    </source>
</reference>
<dbReference type="NCBIfam" id="NF000768">
    <property type="entry name" value="PRK00051.1"/>
    <property type="match status" value="1"/>
</dbReference>
<keyword evidence="10 11" id="KW-0368">Histidine biosynthesis</keyword>
<proteinExistence type="inferred from homology"/>
<dbReference type="OrthoDB" id="9795769at2"/>
<comment type="pathway">
    <text evidence="4">Amino-acid biosynthesis; L-histidine biosynthesis; L-histidine from 5-phospho-alpha-D-ribose 1-diphosphate: step 2/9.</text>
</comment>
<keyword evidence="7 11" id="KW-0963">Cytoplasm</keyword>
<evidence type="ECO:0000256" key="8">
    <source>
        <dbReference type="ARBA" id="ARBA00022605"/>
    </source>
</evidence>
<dbReference type="InterPro" id="IPR026660">
    <property type="entry name" value="PRA-CH"/>
</dbReference>
<comment type="similarity">
    <text evidence="11">Belongs to the PRA-CH family.</text>
</comment>
<dbReference type="GO" id="GO:0008270">
    <property type="term" value="F:zinc ion binding"/>
    <property type="evidence" value="ECO:0007669"/>
    <property type="project" value="UniProtKB-UniRule"/>
</dbReference>
<feature type="binding site" evidence="11">
    <location>
        <position position="96"/>
    </location>
    <ligand>
        <name>Mg(2+)</name>
        <dbReference type="ChEBI" id="CHEBI:18420"/>
    </ligand>
</feature>
<feature type="binding site" evidence="11">
    <location>
        <position position="97"/>
    </location>
    <ligand>
        <name>Zn(2+)</name>
        <dbReference type="ChEBI" id="CHEBI:29105"/>
        <note>ligand shared between dimeric partners</note>
    </ligand>
</feature>
<dbReference type="GO" id="GO:0000287">
    <property type="term" value="F:magnesium ion binding"/>
    <property type="evidence" value="ECO:0007669"/>
    <property type="project" value="UniProtKB-UniRule"/>
</dbReference>